<protein>
    <submittedName>
        <fullName evidence="2">Uncharacterized protein</fullName>
    </submittedName>
</protein>
<organism evidence="2 3">
    <name type="scientific">Xylaria flabelliformis</name>
    <dbReference type="NCBI Taxonomy" id="2512241"/>
    <lineage>
        <taxon>Eukaryota</taxon>
        <taxon>Fungi</taxon>
        <taxon>Dikarya</taxon>
        <taxon>Ascomycota</taxon>
        <taxon>Pezizomycotina</taxon>
        <taxon>Sordariomycetes</taxon>
        <taxon>Xylariomycetidae</taxon>
        <taxon>Xylariales</taxon>
        <taxon>Xylariaceae</taxon>
        <taxon>Xylaria</taxon>
    </lineage>
</organism>
<evidence type="ECO:0000313" key="2">
    <source>
        <dbReference type="EMBL" id="TRX92606.1"/>
    </source>
</evidence>
<reference evidence="3" key="1">
    <citation type="submission" date="2019-06" db="EMBL/GenBank/DDBJ databases">
        <title>Draft genome sequence of the griseofulvin-producing fungus Xylaria cubensis strain G536.</title>
        <authorList>
            <person name="Mead M.E."/>
            <person name="Raja H.A."/>
            <person name="Steenwyk J.L."/>
            <person name="Knowles S.L."/>
            <person name="Oberlies N.H."/>
            <person name="Rokas A."/>
        </authorList>
    </citation>
    <scope>NUCLEOTIDE SEQUENCE [LARGE SCALE GENOMIC DNA]</scope>
    <source>
        <strain evidence="3">G536</strain>
    </source>
</reference>
<feature type="compositionally biased region" description="Basic and acidic residues" evidence="1">
    <location>
        <begin position="247"/>
        <end position="264"/>
    </location>
</feature>
<gene>
    <name evidence="2" type="ORF">FHL15_006533</name>
</gene>
<sequence>MPNGHPHLVRFIFHFHSEFAIPLQVPSIQTPGNMGCCCIVYHQALPVYPCSVASLSYLTELSTRASLQLSTWKPAPNDRLTSQQSRTDAAVASQPRVIINNSIYRQRQVRDQQESILESQSYPTYSPQHLRPRPRVTQPNPPSTTPEPTTTESTMCVREIFTEVRPDGRLKTWSEADFCHNARHGQFCDRTQELRRPPGYRRTEPRSSTYNHGQLPPTPPLSYHSDYTSDSERSSKRRSGIYISDSKMLDVNRRRSSRHERQGSGERVVYLSSSPLSRTPPHHSHSPSPSPIRDPYSGYESSSYRDVEKRERPASFTVEIINERPKSHRRQGSSSKTSSSRDSIDEERRQRRLSEVHHGDQQRQRKKESEIARQNEAIASRTPVPPAPSSPRYRRGSVSIPPVVSVPERMRIEEDKKQRLREKREAEAAEREIEAQRQRLKDRFNFKNYQY</sequence>
<feature type="compositionally biased region" description="Polar residues" evidence="1">
    <location>
        <begin position="114"/>
        <end position="127"/>
    </location>
</feature>
<comment type="caution">
    <text evidence="2">The sequence shown here is derived from an EMBL/GenBank/DDBJ whole genome shotgun (WGS) entry which is preliminary data.</text>
</comment>
<dbReference type="Proteomes" id="UP000319160">
    <property type="component" value="Unassembled WGS sequence"/>
</dbReference>
<feature type="compositionally biased region" description="Basic and acidic residues" evidence="1">
    <location>
        <begin position="415"/>
        <end position="445"/>
    </location>
</feature>
<feature type="compositionally biased region" description="Low complexity" evidence="1">
    <location>
        <begin position="332"/>
        <end position="341"/>
    </location>
</feature>
<feature type="compositionally biased region" description="Basic and acidic residues" evidence="1">
    <location>
        <begin position="342"/>
        <end position="373"/>
    </location>
</feature>
<feature type="region of interest" description="Disordered" evidence="1">
    <location>
        <begin position="415"/>
        <end position="451"/>
    </location>
</feature>
<evidence type="ECO:0000256" key="1">
    <source>
        <dbReference type="SAM" id="MobiDB-lite"/>
    </source>
</evidence>
<feature type="compositionally biased region" description="Basic and acidic residues" evidence="1">
    <location>
        <begin position="303"/>
        <end position="313"/>
    </location>
</feature>
<feature type="compositionally biased region" description="Basic and acidic residues" evidence="1">
    <location>
        <begin position="190"/>
        <end position="205"/>
    </location>
</feature>
<dbReference type="STRING" id="2512241.A0A553HXD2"/>
<dbReference type="OrthoDB" id="3439480at2759"/>
<keyword evidence="3" id="KW-1185">Reference proteome</keyword>
<accession>A0A553HXD2</accession>
<dbReference type="EMBL" id="VFLP01000035">
    <property type="protein sequence ID" value="TRX92606.1"/>
    <property type="molecule type" value="Genomic_DNA"/>
</dbReference>
<name>A0A553HXD2_9PEZI</name>
<proteinExistence type="predicted"/>
<evidence type="ECO:0000313" key="3">
    <source>
        <dbReference type="Proteomes" id="UP000319160"/>
    </source>
</evidence>
<feature type="region of interest" description="Disordered" evidence="1">
    <location>
        <begin position="190"/>
        <end position="402"/>
    </location>
</feature>
<feature type="region of interest" description="Disordered" evidence="1">
    <location>
        <begin position="110"/>
        <end position="155"/>
    </location>
</feature>
<dbReference type="AlphaFoldDB" id="A0A553HXD2"/>